<evidence type="ECO:0000313" key="12">
    <source>
        <dbReference type="EMBL" id="GAV22888.1"/>
    </source>
</evidence>
<dbReference type="CDD" id="cd17574">
    <property type="entry name" value="REC_OmpR"/>
    <property type="match status" value="1"/>
</dbReference>
<dbReference type="InterPro" id="IPR001867">
    <property type="entry name" value="OmpR/PhoB-type_DNA-bd"/>
</dbReference>
<dbReference type="FunFam" id="1.10.10.10:FF:000018">
    <property type="entry name" value="DNA-binding response regulator ResD"/>
    <property type="match status" value="1"/>
</dbReference>
<dbReference type="RefSeq" id="WP_075859343.1">
    <property type="nucleotide sequence ID" value="NZ_BDJK01000020.1"/>
</dbReference>
<dbReference type="InterPro" id="IPR011006">
    <property type="entry name" value="CheY-like_superfamily"/>
</dbReference>
<dbReference type="PROSITE" id="PS51755">
    <property type="entry name" value="OMPR_PHOB"/>
    <property type="match status" value="1"/>
</dbReference>
<gene>
    <name evidence="12" type="ORF">cpu_13980</name>
</gene>
<feature type="domain" description="Response regulatory" evidence="10">
    <location>
        <begin position="3"/>
        <end position="116"/>
    </location>
</feature>
<dbReference type="Proteomes" id="UP000187485">
    <property type="component" value="Unassembled WGS sequence"/>
</dbReference>
<dbReference type="Pfam" id="PF00072">
    <property type="entry name" value="Response_reg"/>
    <property type="match status" value="1"/>
</dbReference>
<keyword evidence="2 8" id="KW-0597">Phosphoprotein</keyword>
<evidence type="ECO:0000256" key="2">
    <source>
        <dbReference type="ARBA" id="ARBA00022553"/>
    </source>
</evidence>
<evidence type="ECO:0000259" key="10">
    <source>
        <dbReference type="PROSITE" id="PS50110"/>
    </source>
</evidence>
<dbReference type="PANTHER" id="PTHR48111:SF26">
    <property type="entry name" value="STAGE 0 SPORULATION PROTEIN A HOMOLOG"/>
    <property type="match status" value="1"/>
</dbReference>
<dbReference type="GO" id="GO:0032993">
    <property type="term" value="C:protein-DNA complex"/>
    <property type="evidence" value="ECO:0007669"/>
    <property type="project" value="TreeGrafter"/>
</dbReference>
<dbReference type="InterPro" id="IPR001789">
    <property type="entry name" value="Sig_transdc_resp-reg_receiver"/>
</dbReference>
<comment type="function">
    <text evidence="7">May play the central regulatory role in sporulation. It may be an element of the effector pathway responsible for the activation of sporulation genes in response to nutritional stress. Spo0A may act in concert with spo0H (a sigma factor) to control the expression of some genes that are critical to the sporulation process.</text>
</comment>
<evidence type="ECO:0000256" key="7">
    <source>
        <dbReference type="ARBA" id="ARBA00024867"/>
    </source>
</evidence>
<evidence type="ECO:0000259" key="11">
    <source>
        <dbReference type="PROSITE" id="PS51755"/>
    </source>
</evidence>
<organism evidence="12 13">
    <name type="scientific">Carboxydothermus pertinax</name>
    <dbReference type="NCBI Taxonomy" id="870242"/>
    <lineage>
        <taxon>Bacteria</taxon>
        <taxon>Bacillati</taxon>
        <taxon>Bacillota</taxon>
        <taxon>Clostridia</taxon>
        <taxon>Thermoanaerobacterales</taxon>
        <taxon>Thermoanaerobacteraceae</taxon>
        <taxon>Carboxydothermus</taxon>
    </lineage>
</organism>
<protein>
    <recommendedName>
        <fullName evidence="1">Stage 0 sporulation protein A homolog</fullName>
    </recommendedName>
</protein>
<evidence type="ECO:0000313" key="13">
    <source>
        <dbReference type="Proteomes" id="UP000187485"/>
    </source>
</evidence>
<dbReference type="GO" id="GO:0000156">
    <property type="term" value="F:phosphorelay response regulator activity"/>
    <property type="evidence" value="ECO:0007669"/>
    <property type="project" value="TreeGrafter"/>
</dbReference>
<evidence type="ECO:0000256" key="3">
    <source>
        <dbReference type="ARBA" id="ARBA00023012"/>
    </source>
</evidence>
<dbReference type="FunFam" id="3.40.50.2300:FF:000001">
    <property type="entry name" value="DNA-binding response regulator PhoB"/>
    <property type="match status" value="1"/>
</dbReference>
<dbReference type="Pfam" id="PF00486">
    <property type="entry name" value="Trans_reg_C"/>
    <property type="match status" value="1"/>
</dbReference>
<evidence type="ECO:0000256" key="4">
    <source>
        <dbReference type="ARBA" id="ARBA00023015"/>
    </source>
</evidence>
<keyword evidence="5 9" id="KW-0238">DNA-binding</keyword>
<dbReference type="CDD" id="cd00383">
    <property type="entry name" value="trans_reg_C"/>
    <property type="match status" value="1"/>
</dbReference>
<keyword evidence="6" id="KW-0804">Transcription</keyword>
<evidence type="ECO:0000256" key="8">
    <source>
        <dbReference type="PROSITE-ProRule" id="PRU00169"/>
    </source>
</evidence>
<dbReference type="PROSITE" id="PS50110">
    <property type="entry name" value="RESPONSE_REGULATORY"/>
    <property type="match status" value="1"/>
</dbReference>
<feature type="DNA-binding region" description="OmpR/PhoB-type" evidence="9">
    <location>
        <begin position="129"/>
        <end position="228"/>
    </location>
</feature>
<name>A0A1L8CVD5_9THEO</name>
<dbReference type="AlphaFoldDB" id="A0A1L8CVD5"/>
<sequence length="237" mass="26954">MKKVLIIEDDKSIAELQRDYLEAAGFSAEIAVRGDEGQKKALEEDYHLILLDLMLPGIDGFEVLRAIRAQKDTPVLLVSARKEDIDKIRGLGLGADDYITKPFSPSELVARVKAHIARYERLTGGRKNQALLEFPGLVIDTAGRRVFVEEKEVILTSKEYDLLLFLAKHPNRVFSKEELFERIWGMDSLGDLSTVTVHVRKLREKIEKDPSNPRYIETIWGVGYRFSGRWAQLEVGD</sequence>
<dbReference type="SMART" id="SM00448">
    <property type="entry name" value="REC"/>
    <property type="match status" value="1"/>
</dbReference>
<dbReference type="SUPFAM" id="SSF46894">
    <property type="entry name" value="C-terminal effector domain of the bipartite response regulators"/>
    <property type="match status" value="1"/>
</dbReference>
<dbReference type="InterPro" id="IPR039420">
    <property type="entry name" value="WalR-like"/>
</dbReference>
<evidence type="ECO:0000256" key="1">
    <source>
        <dbReference type="ARBA" id="ARBA00018672"/>
    </source>
</evidence>
<keyword evidence="13" id="KW-1185">Reference proteome</keyword>
<feature type="modified residue" description="4-aspartylphosphate" evidence="8">
    <location>
        <position position="52"/>
    </location>
</feature>
<dbReference type="STRING" id="870242.cpu_13980"/>
<comment type="caution">
    <text evidence="12">The sequence shown here is derived from an EMBL/GenBank/DDBJ whole genome shotgun (WGS) entry which is preliminary data.</text>
</comment>
<keyword evidence="4" id="KW-0805">Transcription regulation</keyword>
<reference evidence="13" key="1">
    <citation type="submission" date="2016-12" db="EMBL/GenBank/DDBJ databases">
        <title>Draft Genome Sequences od Carboxydothermus pertinax and islandicus, Hydrogenogenic Carboxydotrophic Bacteria.</title>
        <authorList>
            <person name="Fukuyama Y."/>
            <person name="Ohmae K."/>
            <person name="Yoneda Y."/>
            <person name="Yoshida T."/>
            <person name="Sako Y."/>
        </authorList>
    </citation>
    <scope>NUCLEOTIDE SEQUENCE [LARGE SCALE GENOMIC DNA]</scope>
    <source>
        <strain evidence="13">Ug1</strain>
    </source>
</reference>
<dbReference type="GO" id="GO:0000976">
    <property type="term" value="F:transcription cis-regulatory region binding"/>
    <property type="evidence" value="ECO:0007669"/>
    <property type="project" value="TreeGrafter"/>
</dbReference>
<proteinExistence type="predicted"/>
<dbReference type="SMART" id="SM00862">
    <property type="entry name" value="Trans_reg_C"/>
    <property type="match status" value="1"/>
</dbReference>
<evidence type="ECO:0000256" key="5">
    <source>
        <dbReference type="ARBA" id="ARBA00023125"/>
    </source>
</evidence>
<dbReference type="Gene3D" id="3.40.50.2300">
    <property type="match status" value="1"/>
</dbReference>
<dbReference type="InterPro" id="IPR036388">
    <property type="entry name" value="WH-like_DNA-bd_sf"/>
</dbReference>
<dbReference type="Gene3D" id="1.10.10.10">
    <property type="entry name" value="Winged helix-like DNA-binding domain superfamily/Winged helix DNA-binding domain"/>
    <property type="match status" value="1"/>
</dbReference>
<keyword evidence="3" id="KW-0902">Two-component regulatory system</keyword>
<dbReference type="PANTHER" id="PTHR48111">
    <property type="entry name" value="REGULATOR OF RPOS"/>
    <property type="match status" value="1"/>
</dbReference>
<evidence type="ECO:0000256" key="9">
    <source>
        <dbReference type="PROSITE-ProRule" id="PRU01091"/>
    </source>
</evidence>
<feature type="domain" description="OmpR/PhoB-type" evidence="11">
    <location>
        <begin position="129"/>
        <end position="228"/>
    </location>
</feature>
<dbReference type="GO" id="GO:0006355">
    <property type="term" value="P:regulation of DNA-templated transcription"/>
    <property type="evidence" value="ECO:0007669"/>
    <property type="project" value="InterPro"/>
</dbReference>
<evidence type="ECO:0000256" key="6">
    <source>
        <dbReference type="ARBA" id="ARBA00023163"/>
    </source>
</evidence>
<dbReference type="SUPFAM" id="SSF52172">
    <property type="entry name" value="CheY-like"/>
    <property type="match status" value="1"/>
</dbReference>
<dbReference type="Gene3D" id="6.10.250.690">
    <property type="match status" value="1"/>
</dbReference>
<dbReference type="GO" id="GO:0005829">
    <property type="term" value="C:cytosol"/>
    <property type="evidence" value="ECO:0007669"/>
    <property type="project" value="TreeGrafter"/>
</dbReference>
<dbReference type="InterPro" id="IPR016032">
    <property type="entry name" value="Sig_transdc_resp-reg_C-effctor"/>
</dbReference>
<accession>A0A1L8CVD5</accession>
<dbReference type="OrthoDB" id="152576at2"/>
<dbReference type="EMBL" id="BDJK01000020">
    <property type="protein sequence ID" value="GAV22888.1"/>
    <property type="molecule type" value="Genomic_DNA"/>
</dbReference>